<evidence type="ECO:0008006" key="4">
    <source>
        <dbReference type="Google" id="ProtNLM"/>
    </source>
</evidence>
<comment type="caution">
    <text evidence="2">The sequence shown here is derived from an EMBL/GenBank/DDBJ whole genome shotgun (WGS) entry which is preliminary data.</text>
</comment>
<reference evidence="2" key="1">
    <citation type="submission" date="2023-06" db="EMBL/GenBank/DDBJ databases">
        <title>Black Yeasts Isolated from many extreme environments.</title>
        <authorList>
            <person name="Coleine C."/>
            <person name="Stajich J.E."/>
            <person name="Selbmann L."/>
        </authorList>
    </citation>
    <scope>NUCLEOTIDE SEQUENCE</scope>
    <source>
        <strain evidence="2">CCFEE 5200</strain>
    </source>
</reference>
<accession>A0AAN6K2A7</accession>
<dbReference type="AlphaFoldDB" id="A0AAN6K2A7"/>
<gene>
    <name evidence="2" type="ORF">LTR91_019078</name>
</gene>
<protein>
    <recommendedName>
        <fullName evidence="4">Short chain oxidoreductase</fullName>
    </recommendedName>
</protein>
<dbReference type="EMBL" id="JAUJLE010000280">
    <property type="protein sequence ID" value="KAK0963213.1"/>
    <property type="molecule type" value="Genomic_DNA"/>
</dbReference>
<organism evidence="2 3">
    <name type="scientific">Friedmanniomyces endolithicus</name>
    <dbReference type="NCBI Taxonomy" id="329885"/>
    <lineage>
        <taxon>Eukaryota</taxon>
        <taxon>Fungi</taxon>
        <taxon>Dikarya</taxon>
        <taxon>Ascomycota</taxon>
        <taxon>Pezizomycotina</taxon>
        <taxon>Dothideomycetes</taxon>
        <taxon>Dothideomycetidae</taxon>
        <taxon>Mycosphaerellales</taxon>
        <taxon>Teratosphaeriaceae</taxon>
        <taxon>Friedmanniomyces</taxon>
    </lineage>
</organism>
<dbReference type="InterPro" id="IPR051468">
    <property type="entry name" value="Fungal_SecMetab_SDRs"/>
</dbReference>
<dbReference type="Pfam" id="PF00106">
    <property type="entry name" value="adh_short"/>
    <property type="match status" value="1"/>
</dbReference>
<dbReference type="PANTHER" id="PTHR43544">
    <property type="entry name" value="SHORT-CHAIN DEHYDROGENASE/REDUCTASE"/>
    <property type="match status" value="1"/>
</dbReference>
<keyword evidence="3" id="KW-1185">Reference proteome</keyword>
<evidence type="ECO:0000313" key="2">
    <source>
        <dbReference type="EMBL" id="KAK0963213.1"/>
    </source>
</evidence>
<proteinExistence type="inferred from homology"/>
<dbReference type="PRINTS" id="PR00081">
    <property type="entry name" value="GDHRDH"/>
</dbReference>
<sequence length="256" mass="27575">MTSLAITGTSRGIGLELVRQLLDFPKDQVSKIFAITRSHLDEPLQRLIDGSHGRIENIVIEDFCSALQVQKAANQIQESLHGRGLDILVNNAGIMPASAGKIESVTGDQMLGVFGTNVVGAHMITSNFLPLLRAGAKKLAVNVSTAMGSIAYAPRYTFAPAHAYKISKAAMNMLNAQYALQYAEEGFTFVAISPGWIKTDLGSQYADLEVATGVTSVRDIILKADTSMNGKFVNIRVSGWEEAEGANQYNGAEIPW</sequence>
<comment type="similarity">
    <text evidence="1">Belongs to the short-chain dehydrogenases/reductases (SDR) family.</text>
</comment>
<dbReference type="PANTHER" id="PTHR43544:SF36">
    <property type="entry name" value="CHAIN OXIDOREDUCTASE (CSGA), PUTATIVE (AFU_ORTHOLOGUE AFUA_4G00910)-RELATED"/>
    <property type="match status" value="1"/>
</dbReference>
<evidence type="ECO:0000313" key="3">
    <source>
        <dbReference type="Proteomes" id="UP001175353"/>
    </source>
</evidence>
<dbReference type="GO" id="GO:0016491">
    <property type="term" value="F:oxidoreductase activity"/>
    <property type="evidence" value="ECO:0007669"/>
    <property type="project" value="TreeGrafter"/>
</dbReference>
<name>A0AAN6K2A7_9PEZI</name>
<dbReference type="Gene3D" id="3.40.50.720">
    <property type="entry name" value="NAD(P)-binding Rossmann-like Domain"/>
    <property type="match status" value="1"/>
</dbReference>
<dbReference type="InterPro" id="IPR036291">
    <property type="entry name" value="NAD(P)-bd_dom_sf"/>
</dbReference>
<dbReference type="InterPro" id="IPR002347">
    <property type="entry name" value="SDR_fam"/>
</dbReference>
<dbReference type="SUPFAM" id="SSF51735">
    <property type="entry name" value="NAD(P)-binding Rossmann-fold domains"/>
    <property type="match status" value="1"/>
</dbReference>
<dbReference type="Proteomes" id="UP001175353">
    <property type="component" value="Unassembled WGS sequence"/>
</dbReference>
<evidence type="ECO:0000256" key="1">
    <source>
        <dbReference type="ARBA" id="ARBA00006484"/>
    </source>
</evidence>
<dbReference type="GO" id="GO:0005737">
    <property type="term" value="C:cytoplasm"/>
    <property type="evidence" value="ECO:0007669"/>
    <property type="project" value="TreeGrafter"/>
</dbReference>